<protein>
    <submittedName>
        <fullName evidence="3">7-deoxyloganetic acid glucosyltransferase-like</fullName>
    </submittedName>
</protein>
<comment type="similarity">
    <text evidence="1">Belongs to the UDP-glycosyltransferase family.</text>
</comment>
<dbReference type="Gramene" id="OE9A030709T1">
    <property type="protein sequence ID" value="OE9A030709C1"/>
    <property type="gene ID" value="OE9A030709"/>
</dbReference>
<organism evidence="3 4">
    <name type="scientific">Olea europaea subsp. europaea</name>
    <dbReference type="NCBI Taxonomy" id="158383"/>
    <lineage>
        <taxon>Eukaryota</taxon>
        <taxon>Viridiplantae</taxon>
        <taxon>Streptophyta</taxon>
        <taxon>Embryophyta</taxon>
        <taxon>Tracheophyta</taxon>
        <taxon>Spermatophyta</taxon>
        <taxon>Magnoliopsida</taxon>
        <taxon>eudicotyledons</taxon>
        <taxon>Gunneridae</taxon>
        <taxon>Pentapetalae</taxon>
        <taxon>asterids</taxon>
        <taxon>lamiids</taxon>
        <taxon>Lamiales</taxon>
        <taxon>Oleaceae</taxon>
        <taxon>Oleeae</taxon>
        <taxon>Olea</taxon>
    </lineage>
</organism>
<dbReference type="GO" id="GO:0080043">
    <property type="term" value="F:quercetin 3-O-glucosyltransferase activity"/>
    <property type="evidence" value="ECO:0007669"/>
    <property type="project" value="TreeGrafter"/>
</dbReference>
<dbReference type="EMBL" id="CACTIH010007472">
    <property type="protein sequence ID" value="CAA3014203.1"/>
    <property type="molecule type" value="Genomic_DNA"/>
</dbReference>
<dbReference type="InterPro" id="IPR002213">
    <property type="entry name" value="UDP_glucos_trans"/>
</dbReference>
<dbReference type="SUPFAM" id="SSF53756">
    <property type="entry name" value="UDP-Glycosyltransferase/glycogen phosphorylase"/>
    <property type="match status" value="1"/>
</dbReference>
<evidence type="ECO:0000256" key="1">
    <source>
        <dbReference type="ARBA" id="ARBA00009995"/>
    </source>
</evidence>
<dbReference type="GO" id="GO:0080044">
    <property type="term" value="F:quercetin 7-O-glucosyltransferase activity"/>
    <property type="evidence" value="ECO:0007669"/>
    <property type="project" value="TreeGrafter"/>
</dbReference>
<dbReference type="AlphaFoldDB" id="A0A8S0UC25"/>
<evidence type="ECO:0000313" key="3">
    <source>
        <dbReference type="EMBL" id="CAA3014203.1"/>
    </source>
</evidence>
<keyword evidence="2" id="KW-0808">Transferase</keyword>
<comment type="caution">
    <text evidence="3">The sequence shown here is derived from an EMBL/GenBank/DDBJ whole genome shotgun (WGS) entry which is preliminary data.</text>
</comment>
<evidence type="ECO:0000313" key="4">
    <source>
        <dbReference type="Proteomes" id="UP000594638"/>
    </source>
</evidence>
<accession>A0A8S0UC25</accession>
<dbReference type="Gene3D" id="3.40.50.2000">
    <property type="entry name" value="Glycogen Phosphorylase B"/>
    <property type="match status" value="1"/>
</dbReference>
<dbReference type="PANTHER" id="PTHR11926:SF1392">
    <property type="entry name" value="GLYCOSYLTRANSFERASE"/>
    <property type="match status" value="1"/>
</dbReference>
<sequence length="155" mass="17684">MAWLDDQAFKYVVHVSFGNMKVLDIHQLMEFLHGLVNSGKPFLLVILANLISEEFQAPRVHFEGTKQRGKTVNWEPQEEALAYPAIGEFLTHCGWNSTLESICEGVPMICWPFYADQQVNTGLVGEVCKIGLDMKDTYERVKVDKMVKKMDLSKM</sequence>
<name>A0A8S0UC25_OLEEU</name>
<dbReference type="Pfam" id="PF00201">
    <property type="entry name" value="UDPGT"/>
    <property type="match status" value="1"/>
</dbReference>
<gene>
    <name evidence="3" type="ORF">OLEA9_A030709</name>
</gene>
<reference evidence="3 4" key="1">
    <citation type="submission" date="2019-12" db="EMBL/GenBank/DDBJ databases">
        <authorList>
            <person name="Alioto T."/>
            <person name="Alioto T."/>
            <person name="Gomez Garrido J."/>
        </authorList>
    </citation>
    <scope>NUCLEOTIDE SEQUENCE [LARGE SCALE GENOMIC DNA]</scope>
</reference>
<evidence type="ECO:0000256" key="2">
    <source>
        <dbReference type="ARBA" id="ARBA00022679"/>
    </source>
</evidence>
<proteinExistence type="inferred from homology"/>
<dbReference type="OrthoDB" id="1483536at2759"/>
<dbReference type="CDD" id="cd03784">
    <property type="entry name" value="GT1_Gtf-like"/>
    <property type="match status" value="1"/>
</dbReference>
<keyword evidence="4" id="KW-1185">Reference proteome</keyword>
<dbReference type="Proteomes" id="UP000594638">
    <property type="component" value="Unassembled WGS sequence"/>
</dbReference>
<dbReference type="PANTHER" id="PTHR11926">
    <property type="entry name" value="GLUCOSYL/GLUCURONOSYL TRANSFERASES"/>
    <property type="match status" value="1"/>
</dbReference>